<evidence type="ECO:0000313" key="3">
    <source>
        <dbReference type="Proteomes" id="UP000192738"/>
    </source>
</evidence>
<dbReference type="CDD" id="cd03786">
    <property type="entry name" value="GTB_UDP-GlcNAc_2-Epimerase"/>
    <property type="match status" value="1"/>
</dbReference>
<dbReference type="PANTHER" id="PTHR43174:SF3">
    <property type="entry name" value="UDP-N-ACETYLGLUCOSAMINE 2-EPIMERASE"/>
    <property type="match status" value="1"/>
</dbReference>
<keyword evidence="3" id="KW-1185">Reference proteome</keyword>
<dbReference type="SUPFAM" id="SSF53756">
    <property type="entry name" value="UDP-Glycosyltransferase/glycogen phosphorylase"/>
    <property type="match status" value="1"/>
</dbReference>
<dbReference type="GO" id="GO:0004553">
    <property type="term" value="F:hydrolase activity, hydrolyzing O-glycosyl compounds"/>
    <property type="evidence" value="ECO:0007669"/>
    <property type="project" value="InterPro"/>
</dbReference>
<organism evidence="2 3">
    <name type="scientific">Sporomusa malonica</name>
    <dbReference type="NCBI Taxonomy" id="112901"/>
    <lineage>
        <taxon>Bacteria</taxon>
        <taxon>Bacillati</taxon>
        <taxon>Bacillota</taxon>
        <taxon>Negativicutes</taxon>
        <taxon>Selenomonadales</taxon>
        <taxon>Sporomusaceae</taxon>
        <taxon>Sporomusa</taxon>
    </lineage>
</organism>
<dbReference type="RefSeq" id="WP_084574085.1">
    <property type="nucleotide sequence ID" value="NZ_CP155572.1"/>
</dbReference>
<accession>A0A1W1YUM8</accession>
<evidence type="ECO:0000259" key="1">
    <source>
        <dbReference type="Pfam" id="PF02350"/>
    </source>
</evidence>
<dbReference type="OrthoDB" id="9803238at2"/>
<sequence length="389" mass="43549">MRKKICILTATRAEFGLLKPVIVKLTGVPEFDVRVAVTGTHLSPEFGMTYKEIEREGIAIDEKIEILLSADTPTAISKSMGLAMMSFAEYFARLDPDILLVLGDRYETLAVCCAAMNQRIAIAHMHGGETTEGAIDECVRHAITKMSYLHFTSTKEYCNRVIQLGEQPDRVFCVGATGVENIYKETLLTKKELEKDIGFKLDKPYAVVTFHPVTLEKNKSAEQFQSLLQVCEQHKEMNFLFTKANADLNGRIINQMLDEHIKEHDNLFAFASMGVVRYLSAMKYCKVVIGNSSSGILEAPSLGVPTINIGDRQKGRIQAESIINCEPVSGEIEKAMILAQTDEFKTRARNSVNPYGDGNTSEKIVEKLKEFLLNDKIDLKKKFYNCEVI</sequence>
<dbReference type="EMBL" id="FWXI01000002">
    <property type="protein sequence ID" value="SMC39428.1"/>
    <property type="molecule type" value="Genomic_DNA"/>
</dbReference>
<dbReference type="STRING" id="112901.SAMN04488500_102179"/>
<dbReference type="NCBIfam" id="TIGR03568">
    <property type="entry name" value="NeuC_NnaA"/>
    <property type="match status" value="1"/>
</dbReference>
<dbReference type="Gene3D" id="3.40.50.2000">
    <property type="entry name" value="Glycogen Phosphorylase B"/>
    <property type="match status" value="2"/>
</dbReference>
<name>A0A1W1YUM8_9FIRM</name>
<dbReference type="Proteomes" id="UP000192738">
    <property type="component" value="Unassembled WGS sequence"/>
</dbReference>
<feature type="domain" description="UDP-N-acetylglucosamine 2-epimerase" evidence="1">
    <location>
        <begin position="26"/>
        <end position="369"/>
    </location>
</feature>
<dbReference type="InterPro" id="IPR020004">
    <property type="entry name" value="UDP-GlcNAc_Epase"/>
</dbReference>
<dbReference type="Pfam" id="PF02350">
    <property type="entry name" value="Epimerase_2"/>
    <property type="match status" value="1"/>
</dbReference>
<protein>
    <submittedName>
        <fullName evidence="2">GDP/UDP-N,N'-diacetylbacillosamine 2-epimerase (Hydrolysing)</fullName>
    </submittedName>
</protein>
<dbReference type="InterPro" id="IPR003331">
    <property type="entry name" value="UDP_GlcNAc_Epimerase_2_dom"/>
</dbReference>
<dbReference type="GO" id="GO:0006047">
    <property type="term" value="P:UDP-N-acetylglucosamine metabolic process"/>
    <property type="evidence" value="ECO:0007669"/>
    <property type="project" value="InterPro"/>
</dbReference>
<dbReference type="AlphaFoldDB" id="A0A1W1YUM8"/>
<proteinExistence type="predicted"/>
<reference evidence="2 3" key="1">
    <citation type="submission" date="2017-04" db="EMBL/GenBank/DDBJ databases">
        <authorList>
            <person name="Afonso C.L."/>
            <person name="Miller P.J."/>
            <person name="Scott M.A."/>
            <person name="Spackman E."/>
            <person name="Goraichik I."/>
            <person name="Dimitrov K.M."/>
            <person name="Suarez D.L."/>
            <person name="Swayne D.E."/>
        </authorList>
    </citation>
    <scope>NUCLEOTIDE SEQUENCE [LARGE SCALE GENOMIC DNA]</scope>
    <source>
        <strain evidence="2 3">DSM 5090</strain>
    </source>
</reference>
<evidence type="ECO:0000313" key="2">
    <source>
        <dbReference type="EMBL" id="SMC39428.1"/>
    </source>
</evidence>
<dbReference type="PANTHER" id="PTHR43174">
    <property type="entry name" value="UDP-N-ACETYLGLUCOSAMINE 2-EPIMERASE"/>
    <property type="match status" value="1"/>
</dbReference>
<gene>
    <name evidence="2" type="ORF">SAMN04488500_102179</name>
</gene>
<dbReference type="InterPro" id="IPR029767">
    <property type="entry name" value="WecB-like"/>
</dbReference>